<dbReference type="Gene3D" id="2.40.70.10">
    <property type="entry name" value="Acid Proteases"/>
    <property type="match status" value="2"/>
</dbReference>
<dbReference type="GO" id="GO:0031505">
    <property type="term" value="P:fungal-type cell wall organization"/>
    <property type="evidence" value="ECO:0007669"/>
    <property type="project" value="TreeGrafter"/>
</dbReference>
<evidence type="ECO:0000313" key="5">
    <source>
        <dbReference type="Proteomes" id="UP000799436"/>
    </source>
</evidence>
<dbReference type="PANTHER" id="PTHR47965">
    <property type="entry name" value="ASPARTYL PROTEASE-RELATED"/>
    <property type="match status" value="1"/>
</dbReference>
<feature type="non-terminal residue" evidence="4">
    <location>
        <position position="417"/>
    </location>
</feature>
<keyword evidence="2" id="KW-0812">Transmembrane</keyword>
<dbReference type="Pfam" id="PF00026">
    <property type="entry name" value="Asp"/>
    <property type="match status" value="1"/>
</dbReference>
<comment type="similarity">
    <text evidence="1">Belongs to the peptidase A1 family.</text>
</comment>
<organism evidence="4 5">
    <name type="scientific">Teratosphaeria nubilosa</name>
    <dbReference type="NCBI Taxonomy" id="161662"/>
    <lineage>
        <taxon>Eukaryota</taxon>
        <taxon>Fungi</taxon>
        <taxon>Dikarya</taxon>
        <taxon>Ascomycota</taxon>
        <taxon>Pezizomycotina</taxon>
        <taxon>Dothideomycetes</taxon>
        <taxon>Dothideomycetidae</taxon>
        <taxon>Mycosphaerellales</taxon>
        <taxon>Teratosphaeriaceae</taxon>
        <taxon>Teratosphaeria</taxon>
    </lineage>
</organism>
<sequence>GNDGPWSTFNVNIGTPPQQMRLLPATSESATIVVYQGSGCNSSCPANWEDLRGGTFQPSSDISWKQQEYSATDPYFYVPFDTEAALGPYSFLAAYVGLDTLKLDWSGAHTPSGGSGILDQVVGAYEAQFPWLGLLGISGRPSHLKGVNTAENSPLLTLVSNGSVKSNFWAYTAGAQYNNPSVDGSLTFGGYDANRGTVDASSGALVVPMNSQDTSRELQLAIQSITVSGSPGQIAGLPLTVVLDSTVPEIWLPNAIAESIADVLGLVWNDTYSVYFINSTQDNALSSSHPSVGFLLAANVSVSGQTTITLPYAALSRTAHYPLYGIASNTTSLKYLGIKRTGNDTAHSQCYLGRTFFQEAYVTADYNRSQFTVSPAQHQQATNIIAVDPPGGSGSGLSGGAIAGIVVGAIAAIGIVA</sequence>
<keyword evidence="5" id="KW-1185">Reference proteome</keyword>
<dbReference type="InterPro" id="IPR033121">
    <property type="entry name" value="PEPTIDASE_A1"/>
</dbReference>
<feature type="transmembrane region" description="Helical" evidence="2">
    <location>
        <begin position="397"/>
        <end position="416"/>
    </location>
</feature>
<dbReference type="InterPro" id="IPR021109">
    <property type="entry name" value="Peptidase_aspartic_dom_sf"/>
</dbReference>
<feature type="non-terminal residue" evidence="4">
    <location>
        <position position="1"/>
    </location>
</feature>
<evidence type="ECO:0000256" key="1">
    <source>
        <dbReference type="ARBA" id="ARBA00007447"/>
    </source>
</evidence>
<reference evidence="4" key="1">
    <citation type="journal article" date="2020" name="Stud. Mycol.">
        <title>101 Dothideomycetes genomes: a test case for predicting lifestyles and emergence of pathogens.</title>
        <authorList>
            <person name="Haridas S."/>
            <person name="Albert R."/>
            <person name="Binder M."/>
            <person name="Bloem J."/>
            <person name="Labutti K."/>
            <person name="Salamov A."/>
            <person name="Andreopoulos B."/>
            <person name="Baker S."/>
            <person name="Barry K."/>
            <person name="Bills G."/>
            <person name="Bluhm B."/>
            <person name="Cannon C."/>
            <person name="Castanera R."/>
            <person name="Culley D."/>
            <person name="Daum C."/>
            <person name="Ezra D."/>
            <person name="Gonzalez J."/>
            <person name="Henrissat B."/>
            <person name="Kuo A."/>
            <person name="Liang C."/>
            <person name="Lipzen A."/>
            <person name="Lutzoni F."/>
            <person name="Magnuson J."/>
            <person name="Mondo S."/>
            <person name="Nolan M."/>
            <person name="Ohm R."/>
            <person name="Pangilinan J."/>
            <person name="Park H.-J."/>
            <person name="Ramirez L."/>
            <person name="Alfaro M."/>
            <person name="Sun H."/>
            <person name="Tritt A."/>
            <person name="Yoshinaga Y."/>
            <person name="Zwiers L.-H."/>
            <person name="Turgeon B."/>
            <person name="Goodwin S."/>
            <person name="Spatafora J."/>
            <person name="Crous P."/>
            <person name="Grigoriev I."/>
        </authorList>
    </citation>
    <scope>NUCLEOTIDE SEQUENCE</scope>
    <source>
        <strain evidence="4">CBS 116005</strain>
    </source>
</reference>
<name>A0A6G1KT83_9PEZI</name>
<evidence type="ECO:0000313" key="4">
    <source>
        <dbReference type="EMBL" id="KAF2763797.1"/>
    </source>
</evidence>
<keyword evidence="4" id="KW-0378">Hydrolase</keyword>
<dbReference type="OrthoDB" id="4074350at2759"/>
<dbReference type="GO" id="GO:0006508">
    <property type="term" value="P:proteolysis"/>
    <property type="evidence" value="ECO:0007669"/>
    <property type="project" value="UniProtKB-KW"/>
</dbReference>
<dbReference type="SUPFAM" id="SSF50630">
    <property type="entry name" value="Acid proteases"/>
    <property type="match status" value="1"/>
</dbReference>
<keyword evidence="2" id="KW-1133">Transmembrane helix</keyword>
<dbReference type="CDD" id="cd05471">
    <property type="entry name" value="pepsin_like"/>
    <property type="match status" value="1"/>
</dbReference>
<dbReference type="PROSITE" id="PS51767">
    <property type="entry name" value="PEPTIDASE_A1"/>
    <property type="match status" value="1"/>
</dbReference>
<keyword evidence="2" id="KW-0472">Membrane</keyword>
<dbReference type="GO" id="GO:0009277">
    <property type="term" value="C:fungal-type cell wall"/>
    <property type="evidence" value="ECO:0007669"/>
    <property type="project" value="TreeGrafter"/>
</dbReference>
<proteinExistence type="inferred from homology"/>
<dbReference type="GO" id="GO:0005576">
    <property type="term" value="C:extracellular region"/>
    <property type="evidence" value="ECO:0007669"/>
    <property type="project" value="TreeGrafter"/>
</dbReference>
<dbReference type="InterPro" id="IPR034164">
    <property type="entry name" value="Pepsin-like_dom"/>
</dbReference>
<accession>A0A6G1KT83</accession>
<evidence type="ECO:0000259" key="3">
    <source>
        <dbReference type="PROSITE" id="PS51767"/>
    </source>
</evidence>
<dbReference type="GO" id="GO:0004190">
    <property type="term" value="F:aspartic-type endopeptidase activity"/>
    <property type="evidence" value="ECO:0007669"/>
    <property type="project" value="InterPro"/>
</dbReference>
<evidence type="ECO:0000256" key="2">
    <source>
        <dbReference type="SAM" id="Phobius"/>
    </source>
</evidence>
<feature type="domain" description="Peptidase A1" evidence="3">
    <location>
        <begin position="7"/>
        <end position="374"/>
    </location>
</feature>
<dbReference type="InterPro" id="IPR001461">
    <property type="entry name" value="Aspartic_peptidase_A1"/>
</dbReference>
<dbReference type="Proteomes" id="UP000799436">
    <property type="component" value="Unassembled WGS sequence"/>
</dbReference>
<dbReference type="AlphaFoldDB" id="A0A6G1KT83"/>
<dbReference type="EMBL" id="ML995963">
    <property type="protein sequence ID" value="KAF2763797.1"/>
    <property type="molecule type" value="Genomic_DNA"/>
</dbReference>
<protein>
    <submittedName>
        <fullName evidence="4">Acid protease</fullName>
    </submittedName>
</protein>
<gene>
    <name evidence="4" type="ORF">EJ03DRAFT_260147</name>
</gene>
<keyword evidence="4" id="KW-0645">Protease</keyword>
<dbReference type="PANTHER" id="PTHR47965:SF101">
    <property type="entry name" value="HYPOTHETICAL ASPARTYL PROTEASE (EUROFUNG)-RELATED"/>
    <property type="match status" value="1"/>
</dbReference>